<evidence type="ECO:0000313" key="1">
    <source>
        <dbReference type="EMBL" id="KUG07883.1"/>
    </source>
</evidence>
<sequence>MQPEWRLPHPGRSGKGSCPLTWASLQIPEVIPDSHRNVQLPLQDKESEFLSRCLQTRVPQLP</sequence>
<dbReference type="EMBL" id="LNQE01001762">
    <property type="protein sequence ID" value="KUG07883.1"/>
    <property type="molecule type" value="Genomic_DNA"/>
</dbReference>
<accession>A0A0W8EH24</accession>
<dbReference type="AlphaFoldDB" id="A0A0W8EH24"/>
<proteinExistence type="predicted"/>
<name>A0A0W8EH24_9ZZZZ</name>
<protein>
    <submittedName>
        <fullName evidence="1">Uncharacterized protein</fullName>
    </submittedName>
</protein>
<reference evidence="1" key="1">
    <citation type="journal article" date="2015" name="Proc. Natl. Acad. Sci. U.S.A.">
        <title>Networks of energetic and metabolic interactions define dynamics in microbial communities.</title>
        <authorList>
            <person name="Embree M."/>
            <person name="Liu J.K."/>
            <person name="Al-Bassam M.M."/>
            <person name="Zengler K."/>
        </authorList>
    </citation>
    <scope>NUCLEOTIDE SEQUENCE</scope>
</reference>
<gene>
    <name evidence="1" type="ORF">ASZ90_016715</name>
</gene>
<organism evidence="1">
    <name type="scientific">hydrocarbon metagenome</name>
    <dbReference type="NCBI Taxonomy" id="938273"/>
    <lineage>
        <taxon>unclassified sequences</taxon>
        <taxon>metagenomes</taxon>
        <taxon>ecological metagenomes</taxon>
    </lineage>
</organism>
<comment type="caution">
    <text evidence="1">The sequence shown here is derived from an EMBL/GenBank/DDBJ whole genome shotgun (WGS) entry which is preliminary data.</text>
</comment>